<evidence type="ECO:0000313" key="6">
    <source>
        <dbReference type="Proteomes" id="UP001165065"/>
    </source>
</evidence>
<feature type="domain" description="Isochorismatase-like" evidence="4">
    <location>
        <begin position="38"/>
        <end position="217"/>
    </location>
</feature>
<dbReference type="Pfam" id="PF00857">
    <property type="entry name" value="Isochorismatase"/>
    <property type="match status" value="1"/>
</dbReference>
<dbReference type="PANTHER" id="PTHR43540:SF16">
    <property type="entry name" value="ISOCHORISMATASE-LIKE DOMAIN-CONTAINING PROTEIN"/>
    <property type="match status" value="1"/>
</dbReference>
<feature type="chain" id="PRO_5040798047" description="Isochorismatase-like domain-containing protein" evidence="3">
    <location>
        <begin position="16"/>
        <end position="245"/>
    </location>
</feature>
<keyword evidence="3" id="KW-0732">Signal</keyword>
<gene>
    <name evidence="5" type="ORF">TrCOL_g6224</name>
</gene>
<dbReference type="InterPro" id="IPR050272">
    <property type="entry name" value="Isochorismatase-like_hydrls"/>
</dbReference>
<dbReference type="OrthoDB" id="167809at2759"/>
<comment type="caution">
    <text evidence="5">The sequence shown here is derived from an EMBL/GenBank/DDBJ whole genome shotgun (WGS) entry which is preliminary data.</text>
</comment>
<evidence type="ECO:0000256" key="3">
    <source>
        <dbReference type="SAM" id="SignalP"/>
    </source>
</evidence>
<accession>A0A9W7GNN9</accession>
<dbReference type="Gene3D" id="3.40.50.850">
    <property type="entry name" value="Isochorismatase-like"/>
    <property type="match status" value="1"/>
</dbReference>
<dbReference type="CDD" id="cd00431">
    <property type="entry name" value="cysteine_hydrolases"/>
    <property type="match status" value="1"/>
</dbReference>
<organism evidence="5 6">
    <name type="scientific">Triparma columacea</name>
    <dbReference type="NCBI Taxonomy" id="722753"/>
    <lineage>
        <taxon>Eukaryota</taxon>
        <taxon>Sar</taxon>
        <taxon>Stramenopiles</taxon>
        <taxon>Ochrophyta</taxon>
        <taxon>Bolidophyceae</taxon>
        <taxon>Parmales</taxon>
        <taxon>Triparmaceae</taxon>
        <taxon>Triparma</taxon>
    </lineage>
</organism>
<protein>
    <recommendedName>
        <fullName evidence="4">Isochorismatase-like domain-containing protein</fullName>
    </recommendedName>
</protein>
<dbReference type="AlphaFoldDB" id="A0A9W7GNN9"/>
<evidence type="ECO:0000256" key="1">
    <source>
        <dbReference type="ARBA" id="ARBA00006336"/>
    </source>
</evidence>
<dbReference type="InterPro" id="IPR000868">
    <property type="entry name" value="Isochorismatase-like_dom"/>
</dbReference>
<dbReference type="InterPro" id="IPR036380">
    <property type="entry name" value="Isochorismatase-like_sf"/>
</dbReference>
<dbReference type="GO" id="GO:0016787">
    <property type="term" value="F:hydrolase activity"/>
    <property type="evidence" value="ECO:0007669"/>
    <property type="project" value="UniProtKB-KW"/>
</dbReference>
<evidence type="ECO:0000259" key="4">
    <source>
        <dbReference type="Pfam" id="PF00857"/>
    </source>
</evidence>
<keyword evidence="6" id="KW-1185">Reference proteome</keyword>
<feature type="signal peptide" evidence="3">
    <location>
        <begin position="1"/>
        <end position="15"/>
    </location>
</feature>
<proteinExistence type="inferred from homology"/>
<evidence type="ECO:0000313" key="5">
    <source>
        <dbReference type="EMBL" id="GMI49004.1"/>
    </source>
</evidence>
<dbReference type="PANTHER" id="PTHR43540">
    <property type="entry name" value="PEROXYUREIDOACRYLATE/UREIDOACRYLATE AMIDOHYDROLASE-RELATED"/>
    <property type="match status" value="1"/>
</dbReference>
<dbReference type="Proteomes" id="UP001165065">
    <property type="component" value="Unassembled WGS sequence"/>
</dbReference>
<evidence type="ECO:0000256" key="2">
    <source>
        <dbReference type="ARBA" id="ARBA00022801"/>
    </source>
</evidence>
<dbReference type="EMBL" id="BRYA01000452">
    <property type="protein sequence ID" value="GMI49004.1"/>
    <property type="molecule type" value="Genomic_DNA"/>
</dbReference>
<name>A0A9W7GNN9_9STRA</name>
<sequence length="245" mass="26600">MKVISVFTLSSLVHGFSIPFASLSLHPPTRLFSLNSDTAVVCIEYQNEFTSKGGKLHEAVSPCMEATGMMTNTLEVVSAARQLGAMVVHVPISFPPNHTTISGEYGILANVKEGGAFEAGTWGAEICEDMTPQEGDIVVGGKTGLCGFASTNLDMVLRQNSIKNVALCGFLCNCCVESTMRTAYELGYNVKTLTDCVAATSVEAREAAVEHNFGMFSTRLQGVEFIKELKEREEVFESKRQFFRA</sequence>
<reference evidence="6" key="1">
    <citation type="journal article" date="2023" name="Commun. Biol.">
        <title>Genome analysis of Parmales, the sister group of diatoms, reveals the evolutionary specialization of diatoms from phago-mixotrophs to photoautotrophs.</title>
        <authorList>
            <person name="Ban H."/>
            <person name="Sato S."/>
            <person name="Yoshikawa S."/>
            <person name="Yamada K."/>
            <person name="Nakamura Y."/>
            <person name="Ichinomiya M."/>
            <person name="Sato N."/>
            <person name="Blanc-Mathieu R."/>
            <person name="Endo H."/>
            <person name="Kuwata A."/>
            <person name="Ogata H."/>
        </authorList>
    </citation>
    <scope>NUCLEOTIDE SEQUENCE [LARGE SCALE GENOMIC DNA]</scope>
</reference>
<comment type="similarity">
    <text evidence="1">Belongs to the isochorismatase family.</text>
</comment>
<keyword evidence="2" id="KW-0378">Hydrolase</keyword>
<dbReference type="SUPFAM" id="SSF52499">
    <property type="entry name" value="Isochorismatase-like hydrolases"/>
    <property type="match status" value="1"/>
</dbReference>